<evidence type="ECO:0000256" key="3">
    <source>
        <dbReference type="ARBA" id="ARBA00012438"/>
    </source>
</evidence>
<dbReference type="InterPro" id="IPR005467">
    <property type="entry name" value="His_kinase_dom"/>
</dbReference>
<feature type="domain" description="Response regulatory" evidence="20">
    <location>
        <begin position="970"/>
        <end position="1086"/>
    </location>
</feature>
<dbReference type="PROSITE" id="PS50112">
    <property type="entry name" value="PAS"/>
    <property type="match status" value="3"/>
</dbReference>
<dbReference type="Pfam" id="PF01627">
    <property type="entry name" value="Hpt"/>
    <property type="match status" value="1"/>
</dbReference>
<proteinExistence type="predicted"/>
<evidence type="ECO:0000256" key="11">
    <source>
        <dbReference type="ARBA" id="ARBA00022989"/>
    </source>
</evidence>
<comment type="subcellular location">
    <subcellularLocation>
        <location evidence="2">Cell membrane</location>
        <topology evidence="2">Multi-pass membrane protein</topology>
    </subcellularLocation>
</comment>
<dbReference type="Proteomes" id="UP000030185">
    <property type="component" value="Unassembled WGS sequence"/>
</dbReference>
<dbReference type="InterPro" id="IPR001789">
    <property type="entry name" value="Sig_transdc_resp-reg_receiver"/>
</dbReference>
<dbReference type="SUPFAM" id="SSF55781">
    <property type="entry name" value="GAF domain-like"/>
    <property type="match status" value="1"/>
</dbReference>
<dbReference type="InterPro" id="IPR011006">
    <property type="entry name" value="CheY-like_superfamily"/>
</dbReference>
<evidence type="ECO:0000256" key="12">
    <source>
        <dbReference type="ARBA" id="ARBA00023012"/>
    </source>
</evidence>
<keyword evidence="12" id="KW-0902">Two-component regulatory system</keyword>
<dbReference type="CDD" id="cd00082">
    <property type="entry name" value="HisKA"/>
    <property type="match status" value="1"/>
</dbReference>
<name>A0A098LA31_9BACT</name>
<dbReference type="Pfam" id="PF00989">
    <property type="entry name" value="PAS"/>
    <property type="match status" value="1"/>
</dbReference>
<keyword evidence="13" id="KW-0472">Membrane</keyword>
<sequence>MELENKSREELAAEILKLQDKINLIERQSEKKLPEIDLNFRNALEKITLFALTINQDGKIAYCNQTFADFLGFSKEALLGKEWTSIIHKGKGQEDRGIFSLIENGQLFNNIKRKIIAKDGQVRTVRFQVLIQNNTDGKLSETTLVGEDVTEKKRVIKALKESNEQLHDLFENANDLIQVFSLEGDIIFVNNAWKNTLGYVDDDITNLNFKEIVHKDYQQATFDHLQKILSGEKGDKIETVFTTKAGKSIHVIGSVNVRYEKEKPIAFRGIFHDNTERIRAERGVTLYYKIANLTISSNNLESLLYNIHQELKTIIAVNNFHVALYDKDKNYLNFPYYVDENFGDRITTQKRIVGKGLTEYSLFNDKPTFLYEEDIHELAASGKVELMGPVPKIWLGVPLRLENRTIGVIAVKSHSDRNKFKRRHLDLLDFISGQIAIAIERKRNEEKILEQTARLNSIFESSSHLIWSVNRQRGLTSFNRNYAEAIKRKFGSYPELDQASEKPKILMLSDEIYHDFVNARYKEAFEGKQQHFEARTIIDGRETWRETFLNPIFLPDGRIEEVSGISHDITEKKHWEIALQESEEKFRNIFESFQDIYYRTDVHGRINMVSPSGCELSGYSQDQIIGRHITEFYVSPKKQTALVKQLLRTGTIRNYENNLVLKDGTVIQSISNIRLIYNKEGKPIAVDGVARDITYLKKASEELLKAKEIAERSLKVKESFLANMSHEIRTPMNGIIGVIDLLFDSHLNEEQRKYVQTIKKSSETLLTILNDILDLSKIEAGKMQLRLTSVSIESTVEKLFSLFYQQAASKKIDFAYTIDDNIPKYILADEIRLLQIMSNLTSNSIKFTDHGSVNIELVLDEKKGSTYRIKVLIKDTGIGISEENKKKLFESFSQVDTSSTKAYAGTGLGLAISKELSKMMNGQIGVESELGLGSTFWFTFEAQESKRVSPKASLSENLSETKSYSDNPLNVLLVDDNQINQFVANEILKKAGCKVDIAENGIEAIEKVKSNSYDLIFMDIQMPQMDGVTATKEIRKLNLAKTPPIIAMTAYSMKEDREKFIKDGMDDYLSKPIKPENLIGKLREWSKSETKSVTNVSQETLKTNNAILNQEVLEKLKAFADSATLFTIYNDFETEAIEQIEACKNSFKTEDIKNILNNLHTLKGTSGTLGIAKVEELAREIEGRLKQNNLTNLEEGLNELEAAFQEFRDYYKNIF</sequence>
<dbReference type="SMART" id="SM00091">
    <property type="entry name" value="PAS"/>
    <property type="match status" value="4"/>
</dbReference>
<feature type="modified residue" description="4-aspartylphosphate" evidence="17">
    <location>
        <position position="1019"/>
    </location>
</feature>
<evidence type="ECO:0000256" key="1">
    <source>
        <dbReference type="ARBA" id="ARBA00000085"/>
    </source>
</evidence>
<dbReference type="Gene3D" id="1.20.120.160">
    <property type="entry name" value="HPT domain"/>
    <property type="match status" value="1"/>
</dbReference>
<evidence type="ECO:0000256" key="13">
    <source>
        <dbReference type="ARBA" id="ARBA00023136"/>
    </source>
</evidence>
<keyword evidence="6" id="KW-0808">Transferase</keyword>
<dbReference type="SUPFAM" id="SSF55785">
    <property type="entry name" value="PYP-like sensor domain (PAS domain)"/>
    <property type="match status" value="4"/>
</dbReference>
<dbReference type="STRING" id="153721.MYP_485"/>
<dbReference type="SMART" id="SM00388">
    <property type="entry name" value="HisKA"/>
    <property type="match status" value="1"/>
</dbReference>
<dbReference type="EC" id="2.7.13.3" evidence="3"/>
<dbReference type="Pfam" id="PF00072">
    <property type="entry name" value="Response_reg"/>
    <property type="match status" value="1"/>
</dbReference>
<dbReference type="Pfam" id="PF00512">
    <property type="entry name" value="HisKA"/>
    <property type="match status" value="1"/>
</dbReference>
<dbReference type="InterPro" id="IPR003661">
    <property type="entry name" value="HisK_dim/P_dom"/>
</dbReference>
<protein>
    <recommendedName>
        <fullName evidence="15">Sensory/regulatory protein RpfC</fullName>
        <ecNumber evidence="3">2.7.13.3</ecNumber>
    </recommendedName>
</protein>
<dbReference type="InterPro" id="IPR003018">
    <property type="entry name" value="GAF"/>
</dbReference>
<dbReference type="Pfam" id="PF13185">
    <property type="entry name" value="GAF_2"/>
    <property type="match status" value="1"/>
</dbReference>
<dbReference type="AlphaFoldDB" id="A0A098LA31"/>
<dbReference type="PANTHER" id="PTHR45339">
    <property type="entry name" value="HYBRID SIGNAL TRANSDUCTION HISTIDINE KINASE J"/>
    <property type="match status" value="1"/>
</dbReference>
<dbReference type="InterPro" id="IPR000014">
    <property type="entry name" value="PAS"/>
</dbReference>
<reference evidence="24 25" key="1">
    <citation type="submission" date="2014-09" db="EMBL/GenBank/DDBJ databases">
        <title>Sporocytophaga myxococcoides PG-01 genome sequencing.</title>
        <authorList>
            <person name="Liu L."/>
            <person name="Gao P.J."/>
            <person name="Chen G.J."/>
            <person name="Wang L.S."/>
        </authorList>
    </citation>
    <scope>NUCLEOTIDE SEQUENCE [LARGE SCALE GENOMIC DNA]</scope>
    <source>
        <strain evidence="24 25">PG-01</strain>
    </source>
</reference>
<evidence type="ECO:0000256" key="9">
    <source>
        <dbReference type="ARBA" id="ARBA00022777"/>
    </source>
</evidence>
<dbReference type="RefSeq" id="WP_045457873.1">
    <property type="nucleotide sequence ID" value="NZ_BBLT01000001.1"/>
</dbReference>
<evidence type="ECO:0000256" key="16">
    <source>
        <dbReference type="PROSITE-ProRule" id="PRU00110"/>
    </source>
</evidence>
<dbReference type="Gene3D" id="3.30.450.40">
    <property type="match status" value="1"/>
</dbReference>
<evidence type="ECO:0000256" key="17">
    <source>
        <dbReference type="PROSITE-ProRule" id="PRU00169"/>
    </source>
</evidence>
<feature type="domain" description="PAS" evidence="21">
    <location>
        <begin position="36"/>
        <end position="88"/>
    </location>
</feature>
<keyword evidence="8" id="KW-0547">Nucleotide-binding</keyword>
<dbReference type="GO" id="GO:0006355">
    <property type="term" value="P:regulation of DNA-templated transcription"/>
    <property type="evidence" value="ECO:0007669"/>
    <property type="project" value="InterPro"/>
</dbReference>
<dbReference type="CDD" id="cd16922">
    <property type="entry name" value="HATPase_EvgS-ArcB-TorS-like"/>
    <property type="match status" value="1"/>
</dbReference>
<dbReference type="InterPro" id="IPR013767">
    <property type="entry name" value="PAS_fold"/>
</dbReference>
<dbReference type="GO" id="GO:0005886">
    <property type="term" value="C:plasma membrane"/>
    <property type="evidence" value="ECO:0007669"/>
    <property type="project" value="UniProtKB-SubCell"/>
</dbReference>
<evidence type="ECO:0000256" key="5">
    <source>
        <dbReference type="ARBA" id="ARBA00022553"/>
    </source>
</evidence>
<feature type="domain" description="PAC" evidence="22">
    <location>
        <begin position="109"/>
        <end position="161"/>
    </location>
</feature>
<dbReference type="InterPro" id="IPR001610">
    <property type="entry name" value="PAC"/>
</dbReference>
<dbReference type="GO" id="GO:0000155">
    <property type="term" value="F:phosphorelay sensor kinase activity"/>
    <property type="evidence" value="ECO:0007669"/>
    <property type="project" value="InterPro"/>
</dbReference>
<evidence type="ECO:0000256" key="14">
    <source>
        <dbReference type="ARBA" id="ARBA00064003"/>
    </source>
</evidence>
<dbReference type="InterPro" id="IPR000700">
    <property type="entry name" value="PAS-assoc_C"/>
</dbReference>
<evidence type="ECO:0000259" key="23">
    <source>
        <dbReference type="PROSITE" id="PS50894"/>
    </source>
</evidence>
<dbReference type="SMART" id="SM00448">
    <property type="entry name" value="REC"/>
    <property type="match status" value="1"/>
</dbReference>
<evidence type="ECO:0000256" key="8">
    <source>
        <dbReference type="ARBA" id="ARBA00022741"/>
    </source>
</evidence>
<keyword evidence="4" id="KW-1003">Cell membrane</keyword>
<keyword evidence="9 24" id="KW-0418">Kinase</keyword>
<dbReference type="InterPro" id="IPR003594">
    <property type="entry name" value="HATPase_dom"/>
</dbReference>
<comment type="catalytic activity">
    <reaction evidence="1">
        <text>ATP + protein L-histidine = ADP + protein N-phospho-L-histidine.</text>
        <dbReference type="EC" id="2.7.13.3"/>
    </reaction>
</comment>
<dbReference type="SUPFAM" id="SSF52172">
    <property type="entry name" value="CheY-like"/>
    <property type="match status" value="1"/>
</dbReference>
<dbReference type="eggNOG" id="COG2203">
    <property type="taxonomic scope" value="Bacteria"/>
</dbReference>
<dbReference type="InterPro" id="IPR036890">
    <property type="entry name" value="HATPase_C_sf"/>
</dbReference>
<dbReference type="InterPro" id="IPR029016">
    <property type="entry name" value="GAF-like_dom_sf"/>
</dbReference>
<feature type="domain" description="PAC" evidence="22">
    <location>
        <begin position="528"/>
        <end position="581"/>
    </location>
</feature>
<keyword evidence="5 17" id="KW-0597">Phosphoprotein</keyword>
<dbReference type="SUPFAM" id="SSF55874">
    <property type="entry name" value="ATPase domain of HSP90 chaperone/DNA topoisomerase II/histidine kinase"/>
    <property type="match status" value="1"/>
</dbReference>
<comment type="caution">
    <text evidence="24">The sequence shown here is derived from an EMBL/GenBank/DDBJ whole genome shotgun (WGS) entry which is preliminary data.</text>
</comment>
<feature type="domain" description="PAC" evidence="22">
    <location>
        <begin position="653"/>
        <end position="705"/>
    </location>
</feature>
<dbReference type="Gene3D" id="1.10.287.130">
    <property type="match status" value="1"/>
</dbReference>
<dbReference type="GO" id="GO:0005524">
    <property type="term" value="F:ATP binding"/>
    <property type="evidence" value="ECO:0007669"/>
    <property type="project" value="UniProtKB-KW"/>
</dbReference>
<evidence type="ECO:0000256" key="6">
    <source>
        <dbReference type="ARBA" id="ARBA00022679"/>
    </source>
</evidence>
<evidence type="ECO:0000256" key="7">
    <source>
        <dbReference type="ARBA" id="ARBA00022692"/>
    </source>
</evidence>
<dbReference type="SMART" id="SM00086">
    <property type="entry name" value="PAC"/>
    <property type="match status" value="4"/>
</dbReference>
<dbReference type="PRINTS" id="PR00344">
    <property type="entry name" value="BCTRLSENSOR"/>
</dbReference>
<dbReference type="InterPro" id="IPR035965">
    <property type="entry name" value="PAS-like_dom_sf"/>
</dbReference>
<feature type="domain" description="HPt" evidence="23">
    <location>
        <begin position="1121"/>
        <end position="1215"/>
    </location>
</feature>
<evidence type="ECO:0000259" key="20">
    <source>
        <dbReference type="PROSITE" id="PS50110"/>
    </source>
</evidence>
<dbReference type="CDD" id="cd17546">
    <property type="entry name" value="REC_hyHK_CKI1_RcsC-like"/>
    <property type="match status" value="1"/>
</dbReference>
<evidence type="ECO:0000313" key="24">
    <source>
        <dbReference type="EMBL" id="GAL83259.1"/>
    </source>
</evidence>
<dbReference type="PANTHER" id="PTHR45339:SF1">
    <property type="entry name" value="HYBRID SIGNAL TRANSDUCTION HISTIDINE KINASE J"/>
    <property type="match status" value="1"/>
</dbReference>
<dbReference type="PROSITE" id="PS50113">
    <property type="entry name" value="PAC"/>
    <property type="match status" value="3"/>
</dbReference>
<feature type="domain" description="PAS" evidence="21">
    <location>
        <begin position="162"/>
        <end position="232"/>
    </location>
</feature>
<feature type="domain" description="Histidine kinase" evidence="19">
    <location>
        <begin position="723"/>
        <end position="944"/>
    </location>
</feature>
<dbReference type="SUPFAM" id="SSF47384">
    <property type="entry name" value="Homodimeric domain of signal transducing histidine kinase"/>
    <property type="match status" value="1"/>
</dbReference>
<dbReference type="NCBIfam" id="TIGR00229">
    <property type="entry name" value="sensory_box"/>
    <property type="match status" value="4"/>
</dbReference>
<accession>A0A098LA31</accession>
<evidence type="ECO:0000256" key="18">
    <source>
        <dbReference type="SAM" id="Coils"/>
    </source>
</evidence>
<evidence type="ECO:0000256" key="4">
    <source>
        <dbReference type="ARBA" id="ARBA00022475"/>
    </source>
</evidence>
<feature type="modified residue" description="Phosphohistidine" evidence="16">
    <location>
        <position position="1160"/>
    </location>
</feature>
<dbReference type="InterPro" id="IPR008207">
    <property type="entry name" value="Sig_transdc_His_kin_Hpt_dom"/>
</dbReference>
<dbReference type="SUPFAM" id="SSF47226">
    <property type="entry name" value="Histidine-containing phosphotransfer domain, HPT domain"/>
    <property type="match status" value="1"/>
</dbReference>
<evidence type="ECO:0000259" key="21">
    <source>
        <dbReference type="PROSITE" id="PS50112"/>
    </source>
</evidence>
<dbReference type="EMBL" id="BBLT01000001">
    <property type="protein sequence ID" value="GAL83259.1"/>
    <property type="molecule type" value="Genomic_DNA"/>
</dbReference>
<dbReference type="InterPro" id="IPR036641">
    <property type="entry name" value="HPT_dom_sf"/>
</dbReference>
<dbReference type="FunFam" id="1.10.287.130:FF:000002">
    <property type="entry name" value="Two-component osmosensing histidine kinase"/>
    <property type="match status" value="1"/>
</dbReference>
<dbReference type="eggNOG" id="COG2205">
    <property type="taxonomic scope" value="Bacteria"/>
</dbReference>
<dbReference type="Gene3D" id="3.30.450.20">
    <property type="entry name" value="PAS domain"/>
    <property type="match status" value="4"/>
</dbReference>
<dbReference type="InterPro" id="IPR036097">
    <property type="entry name" value="HisK_dim/P_sf"/>
</dbReference>
<organism evidence="24 25">
    <name type="scientific">Sporocytophaga myxococcoides</name>
    <dbReference type="NCBI Taxonomy" id="153721"/>
    <lineage>
        <taxon>Bacteria</taxon>
        <taxon>Pseudomonadati</taxon>
        <taxon>Bacteroidota</taxon>
        <taxon>Cytophagia</taxon>
        <taxon>Cytophagales</taxon>
        <taxon>Cytophagaceae</taxon>
        <taxon>Sporocytophaga</taxon>
    </lineage>
</organism>
<gene>
    <name evidence="24" type="ORF">MYP_485</name>
</gene>
<keyword evidence="11" id="KW-1133">Transmembrane helix</keyword>
<keyword evidence="25" id="KW-1185">Reference proteome</keyword>
<dbReference type="Pfam" id="PF02518">
    <property type="entry name" value="HATPase_c"/>
    <property type="match status" value="1"/>
</dbReference>
<feature type="domain" description="PAS" evidence="21">
    <location>
        <begin position="582"/>
        <end position="646"/>
    </location>
</feature>
<dbReference type="Gene3D" id="3.30.565.10">
    <property type="entry name" value="Histidine kinase-like ATPase, C-terminal domain"/>
    <property type="match status" value="1"/>
</dbReference>
<dbReference type="SMART" id="SM00387">
    <property type="entry name" value="HATPase_c"/>
    <property type="match status" value="1"/>
</dbReference>
<keyword evidence="18" id="KW-0175">Coiled coil</keyword>
<comment type="subunit">
    <text evidence="14">At low DSF concentrations, interacts with RpfF.</text>
</comment>
<dbReference type="OrthoDB" id="9811889at2"/>
<dbReference type="InterPro" id="IPR004358">
    <property type="entry name" value="Sig_transdc_His_kin-like_C"/>
</dbReference>
<dbReference type="FunFam" id="3.30.565.10:FF:000010">
    <property type="entry name" value="Sensor histidine kinase RcsC"/>
    <property type="match status" value="1"/>
</dbReference>
<dbReference type="CDD" id="cd00130">
    <property type="entry name" value="PAS"/>
    <property type="match status" value="3"/>
</dbReference>
<evidence type="ECO:0000256" key="2">
    <source>
        <dbReference type="ARBA" id="ARBA00004651"/>
    </source>
</evidence>
<keyword evidence="10" id="KW-0067">ATP-binding</keyword>
<dbReference type="PROSITE" id="PS50109">
    <property type="entry name" value="HIS_KIN"/>
    <property type="match status" value="1"/>
</dbReference>
<keyword evidence="7" id="KW-0812">Transmembrane</keyword>
<evidence type="ECO:0000313" key="25">
    <source>
        <dbReference type="Proteomes" id="UP000030185"/>
    </source>
</evidence>
<evidence type="ECO:0000256" key="10">
    <source>
        <dbReference type="ARBA" id="ARBA00022840"/>
    </source>
</evidence>
<dbReference type="Pfam" id="PF13426">
    <property type="entry name" value="PAS_9"/>
    <property type="match status" value="2"/>
</dbReference>
<dbReference type="CDD" id="cd00088">
    <property type="entry name" value="HPT"/>
    <property type="match status" value="1"/>
</dbReference>
<evidence type="ECO:0000256" key="15">
    <source>
        <dbReference type="ARBA" id="ARBA00068150"/>
    </source>
</evidence>
<dbReference type="PROSITE" id="PS50894">
    <property type="entry name" value="HPT"/>
    <property type="match status" value="1"/>
</dbReference>
<dbReference type="PROSITE" id="PS50110">
    <property type="entry name" value="RESPONSE_REGULATORY"/>
    <property type="match status" value="1"/>
</dbReference>
<evidence type="ECO:0000259" key="22">
    <source>
        <dbReference type="PROSITE" id="PS50113"/>
    </source>
</evidence>
<evidence type="ECO:0000259" key="19">
    <source>
        <dbReference type="PROSITE" id="PS50109"/>
    </source>
</evidence>
<feature type="coiled-coil region" evidence="18">
    <location>
        <begin position="1"/>
        <end position="28"/>
    </location>
</feature>
<dbReference type="Gene3D" id="3.40.50.2300">
    <property type="match status" value="1"/>
</dbReference>